<protein>
    <submittedName>
        <fullName evidence="1">Uncharacterized protein</fullName>
    </submittedName>
</protein>
<comment type="caution">
    <text evidence="1">The sequence shown here is derived from an EMBL/GenBank/DDBJ whole genome shotgun (WGS) entry which is preliminary data.</text>
</comment>
<evidence type="ECO:0000313" key="1">
    <source>
        <dbReference type="EMBL" id="GIY27969.1"/>
    </source>
</evidence>
<keyword evidence="2" id="KW-1185">Reference proteome</keyword>
<proteinExistence type="predicted"/>
<sequence>MAVTSINSEWVDNGESLLFHALFEENFRSNPDGIWWVIMRFCVFHKSPDFDEKLTLLIKNLPSQKKKQKESYKHFQNDEFQDLTADNQVHNTIDAYFP</sequence>
<reference evidence="1 2" key="1">
    <citation type="submission" date="2021-06" db="EMBL/GenBank/DDBJ databases">
        <title>Caerostris darwini draft genome.</title>
        <authorList>
            <person name="Kono N."/>
            <person name="Arakawa K."/>
        </authorList>
    </citation>
    <scope>NUCLEOTIDE SEQUENCE [LARGE SCALE GENOMIC DNA]</scope>
</reference>
<evidence type="ECO:0000313" key="2">
    <source>
        <dbReference type="Proteomes" id="UP001054837"/>
    </source>
</evidence>
<dbReference type="EMBL" id="BPLQ01007117">
    <property type="protein sequence ID" value="GIY27969.1"/>
    <property type="molecule type" value="Genomic_DNA"/>
</dbReference>
<gene>
    <name evidence="1" type="ORF">CDAR_525861</name>
</gene>
<accession>A0AAV4S4U6</accession>
<dbReference type="AlphaFoldDB" id="A0AAV4S4U6"/>
<organism evidence="1 2">
    <name type="scientific">Caerostris darwini</name>
    <dbReference type="NCBI Taxonomy" id="1538125"/>
    <lineage>
        <taxon>Eukaryota</taxon>
        <taxon>Metazoa</taxon>
        <taxon>Ecdysozoa</taxon>
        <taxon>Arthropoda</taxon>
        <taxon>Chelicerata</taxon>
        <taxon>Arachnida</taxon>
        <taxon>Araneae</taxon>
        <taxon>Araneomorphae</taxon>
        <taxon>Entelegynae</taxon>
        <taxon>Araneoidea</taxon>
        <taxon>Araneidae</taxon>
        <taxon>Caerostris</taxon>
    </lineage>
</organism>
<dbReference type="Proteomes" id="UP001054837">
    <property type="component" value="Unassembled WGS sequence"/>
</dbReference>
<name>A0AAV4S4U6_9ARAC</name>